<name>A0ABT6TEB9_9BACL</name>
<feature type="domain" description="PDZ" evidence="7">
    <location>
        <begin position="462"/>
        <end position="541"/>
    </location>
</feature>
<feature type="compositionally biased region" description="Basic and acidic residues" evidence="5">
    <location>
        <begin position="1"/>
        <end position="10"/>
    </location>
</feature>
<feature type="transmembrane region" description="Helical" evidence="6">
    <location>
        <begin position="144"/>
        <end position="162"/>
    </location>
</feature>
<proteinExistence type="inferred from homology"/>
<dbReference type="SUPFAM" id="SSF50156">
    <property type="entry name" value="PDZ domain-like"/>
    <property type="match status" value="1"/>
</dbReference>
<keyword evidence="2" id="KW-0645">Protease</keyword>
<keyword evidence="3" id="KW-0378">Hydrolase</keyword>
<evidence type="ECO:0000256" key="5">
    <source>
        <dbReference type="SAM" id="MobiDB-lite"/>
    </source>
</evidence>
<comment type="caution">
    <text evidence="8">The sequence shown here is derived from an EMBL/GenBank/DDBJ whole genome shotgun (WGS) entry which is preliminary data.</text>
</comment>
<evidence type="ECO:0000313" key="8">
    <source>
        <dbReference type="EMBL" id="MDI4644678.1"/>
    </source>
</evidence>
<protein>
    <submittedName>
        <fullName evidence="8">Trypsin-like peptidase domain-containing protein</fullName>
    </submittedName>
</protein>
<feature type="region of interest" description="Disordered" evidence="5">
    <location>
        <begin position="252"/>
        <end position="278"/>
    </location>
</feature>
<sequence length="570" mass="60707">MDDQNKKPEDNLFGFRYGNEREENGEEGTAKGPEFRYADHAETRETNAREEGYSEAASGSDTPDAGFTPHREEETRFTYGPFGSDRERSTSYGSAYDSGSGASERPATPAVQQTEREYRPFTVSGNGRNWEASKPPRRSSIRSVFASFMAGVVVVGGLMFAADRGDWFSTKAAAPASAAVSTPSDNGGAKTVANVTDTVRPNNISKIFEQASPAVVKIETYVKASSRGSSGNSWMDDNPLFRQFFGDDYGDGSGGNGGNGGNGSGNGSDGSGSLQEEGMGSGFIFDSTGYILTNQHVIADADEIKVTVTGHQEPYTAKLLGSSYDLDLAVLKIEGTDFPTLKLGDSGASNMGDWVVAIGNPYGFDHTVTVGVLSSNEREISIQDSDGTRNYEHLLQTDASINPGNSGGPLINLNGEVIGINTAVSSQAQGIGFAIPTSTITEVLDNLKSNTKIPAKPSPFIGATLQDISSSAARQLGLSSTDGSLVNSILYNSPAYKADLRQYDVILGMDGTNYKTKEELIAAIQKKGVGDKAVLNVYRDGKKIDLTLTIGNKSDFEDQSTQQQQQQQQP</sequence>
<dbReference type="PANTHER" id="PTHR43343:SF3">
    <property type="entry name" value="PROTEASE DO-LIKE 8, CHLOROPLASTIC"/>
    <property type="match status" value="1"/>
</dbReference>
<dbReference type="Gene3D" id="2.40.10.10">
    <property type="entry name" value="Trypsin-like serine proteases"/>
    <property type="match status" value="2"/>
</dbReference>
<evidence type="ECO:0000313" key="9">
    <source>
        <dbReference type="Proteomes" id="UP001161691"/>
    </source>
</evidence>
<evidence type="ECO:0000259" key="7">
    <source>
        <dbReference type="PROSITE" id="PS50106"/>
    </source>
</evidence>
<dbReference type="SUPFAM" id="SSF50494">
    <property type="entry name" value="Trypsin-like serine proteases"/>
    <property type="match status" value="1"/>
</dbReference>
<dbReference type="Proteomes" id="UP001161691">
    <property type="component" value="Unassembled WGS sequence"/>
</dbReference>
<dbReference type="InterPro" id="IPR043504">
    <property type="entry name" value="Peptidase_S1_PA_chymotrypsin"/>
</dbReference>
<accession>A0ABT6TEB9</accession>
<evidence type="ECO:0000256" key="2">
    <source>
        <dbReference type="ARBA" id="ARBA00022670"/>
    </source>
</evidence>
<dbReference type="EMBL" id="JAGRPV010000001">
    <property type="protein sequence ID" value="MDI4644678.1"/>
    <property type="molecule type" value="Genomic_DNA"/>
</dbReference>
<evidence type="ECO:0000256" key="6">
    <source>
        <dbReference type="SAM" id="Phobius"/>
    </source>
</evidence>
<comment type="similarity">
    <text evidence="1">Belongs to the peptidase S1C family.</text>
</comment>
<evidence type="ECO:0000256" key="4">
    <source>
        <dbReference type="ARBA" id="ARBA00022825"/>
    </source>
</evidence>
<dbReference type="InterPro" id="IPR009003">
    <property type="entry name" value="Peptidase_S1_PA"/>
</dbReference>
<feature type="compositionally biased region" description="Basic and acidic residues" evidence="5">
    <location>
        <begin position="33"/>
        <end position="52"/>
    </location>
</feature>
<dbReference type="InterPro" id="IPR036034">
    <property type="entry name" value="PDZ_sf"/>
</dbReference>
<dbReference type="PRINTS" id="PR00834">
    <property type="entry name" value="PROTEASES2C"/>
</dbReference>
<keyword evidence="6" id="KW-0812">Transmembrane</keyword>
<dbReference type="InterPro" id="IPR001478">
    <property type="entry name" value="PDZ"/>
</dbReference>
<keyword evidence="6" id="KW-0472">Membrane</keyword>
<organism evidence="8 9">
    <name type="scientific">Cohnella hashimotonis</name>
    <dbReference type="NCBI Taxonomy" id="2826895"/>
    <lineage>
        <taxon>Bacteria</taxon>
        <taxon>Bacillati</taxon>
        <taxon>Bacillota</taxon>
        <taxon>Bacilli</taxon>
        <taxon>Bacillales</taxon>
        <taxon>Paenibacillaceae</taxon>
        <taxon>Cohnella</taxon>
    </lineage>
</organism>
<reference evidence="8" key="1">
    <citation type="submission" date="2023-04" db="EMBL/GenBank/DDBJ databases">
        <title>Comparative genomic analysis of Cohnella hashimotonis sp. nov., isolated from the International Space Station.</title>
        <authorList>
            <person name="Venkateswaran K."/>
            <person name="Simpson A."/>
        </authorList>
    </citation>
    <scope>NUCLEOTIDE SEQUENCE</scope>
    <source>
        <strain evidence="8">F6_2S_P_1</strain>
    </source>
</reference>
<dbReference type="Pfam" id="PF13365">
    <property type="entry name" value="Trypsin_2"/>
    <property type="match status" value="1"/>
</dbReference>
<keyword evidence="4" id="KW-0720">Serine protease</keyword>
<dbReference type="SMART" id="SM00228">
    <property type="entry name" value="PDZ"/>
    <property type="match status" value="1"/>
</dbReference>
<keyword evidence="6" id="KW-1133">Transmembrane helix</keyword>
<gene>
    <name evidence="8" type="ORF">KB449_06865</name>
</gene>
<feature type="compositionally biased region" description="Gly residues" evidence="5">
    <location>
        <begin position="252"/>
        <end position="270"/>
    </location>
</feature>
<feature type="region of interest" description="Disordered" evidence="5">
    <location>
        <begin position="1"/>
        <end position="136"/>
    </location>
</feature>
<dbReference type="PROSITE" id="PS50106">
    <property type="entry name" value="PDZ"/>
    <property type="match status" value="1"/>
</dbReference>
<dbReference type="InterPro" id="IPR051201">
    <property type="entry name" value="Chloro_Bact_Ser_Proteases"/>
</dbReference>
<feature type="compositionally biased region" description="Low complexity" evidence="5">
    <location>
        <begin position="90"/>
        <end position="103"/>
    </location>
</feature>
<dbReference type="RefSeq" id="WP_282907666.1">
    <property type="nucleotide sequence ID" value="NZ_JAGRPV010000001.1"/>
</dbReference>
<dbReference type="Pfam" id="PF13180">
    <property type="entry name" value="PDZ_2"/>
    <property type="match status" value="1"/>
</dbReference>
<dbReference type="PANTHER" id="PTHR43343">
    <property type="entry name" value="PEPTIDASE S12"/>
    <property type="match status" value="1"/>
</dbReference>
<evidence type="ECO:0000256" key="3">
    <source>
        <dbReference type="ARBA" id="ARBA00022801"/>
    </source>
</evidence>
<dbReference type="Gene3D" id="2.30.42.10">
    <property type="match status" value="1"/>
</dbReference>
<evidence type="ECO:0000256" key="1">
    <source>
        <dbReference type="ARBA" id="ARBA00010541"/>
    </source>
</evidence>
<dbReference type="InterPro" id="IPR001940">
    <property type="entry name" value="Peptidase_S1C"/>
</dbReference>
<keyword evidence="9" id="KW-1185">Reference proteome</keyword>